<evidence type="ECO:0000256" key="5">
    <source>
        <dbReference type="ARBA" id="ARBA00022840"/>
    </source>
</evidence>
<feature type="domain" description="Bacterial type II secretion system protein E" evidence="6">
    <location>
        <begin position="393"/>
        <end position="407"/>
    </location>
</feature>
<dbReference type="PANTHER" id="PTHR30258:SF1">
    <property type="entry name" value="PROTEIN TRANSPORT PROTEIN HOFB HOMOLOG"/>
    <property type="match status" value="1"/>
</dbReference>
<dbReference type="Proteomes" id="UP000184123">
    <property type="component" value="Unassembled WGS sequence"/>
</dbReference>
<dbReference type="GO" id="GO:0005737">
    <property type="term" value="C:cytoplasm"/>
    <property type="evidence" value="ECO:0007669"/>
    <property type="project" value="UniProtKB-SubCell"/>
</dbReference>
<dbReference type="PANTHER" id="PTHR30258">
    <property type="entry name" value="TYPE II SECRETION SYSTEM PROTEIN GSPE-RELATED"/>
    <property type="match status" value="1"/>
</dbReference>
<evidence type="ECO:0000313" key="7">
    <source>
        <dbReference type="EMBL" id="GEN25867.1"/>
    </source>
</evidence>
<dbReference type="Gene3D" id="3.30.450.90">
    <property type="match status" value="1"/>
</dbReference>
<dbReference type="InterPro" id="IPR037257">
    <property type="entry name" value="T2SS_E_N_sf"/>
</dbReference>
<keyword evidence="5" id="KW-0067">ATP-binding</keyword>
<dbReference type="Gene3D" id="3.40.50.300">
    <property type="entry name" value="P-loop containing nucleotide triphosphate hydrolases"/>
    <property type="match status" value="1"/>
</dbReference>
<dbReference type="AlphaFoldDB" id="A0A1M7LW75"/>
<dbReference type="InterPro" id="IPR001482">
    <property type="entry name" value="T2SS/T4SS_dom"/>
</dbReference>
<dbReference type="GO" id="GO:0016887">
    <property type="term" value="F:ATP hydrolysis activity"/>
    <property type="evidence" value="ECO:0007669"/>
    <property type="project" value="InterPro"/>
</dbReference>
<dbReference type="EMBL" id="BJXU01000170">
    <property type="protein sequence ID" value="GEN25867.1"/>
    <property type="molecule type" value="Genomic_DNA"/>
</dbReference>
<dbReference type="FunFam" id="3.30.450.90:FF:000001">
    <property type="entry name" value="Type II secretion system ATPase GspE"/>
    <property type="match status" value="1"/>
</dbReference>
<name>A0A1M7LW75_9GAMM</name>
<dbReference type="GO" id="GO:0005886">
    <property type="term" value="C:plasma membrane"/>
    <property type="evidence" value="ECO:0007669"/>
    <property type="project" value="TreeGrafter"/>
</dbReference>
<dbReference type="STRING" id="44933.SAMN05660971_03973"/>
<evidence type="ECO:0000256" key="3">
    <source>
        <dbReference type="ARBA" id="ARBA00022490"/>
    </source>
</evidence>
<sequence>MDALTHDLQKSFEHRLLKDHLLTASQLEDAIRSAEQAGIPLLDHLVTCEQISPLALASAAAETYGLPLADLEHVATEDLPAPGQFPEALLREHNLLPLAYDGYWLQLAMSSPSCLMHVAQLEFVTGHGIAPCLAPMDRLQARLDEWLSNDAAQPTTDASIAEALDSLARHAIDGELNDLSSNLVDHQDDAPVVKFVNSILRDAVRREASDIHFESFEDSYRVRMRIDGMLHEIAQPPNALQARIASRLKVMAELDIAERRLPQDGTIKVNVSDVQPVDFRVSTLPTINGEKIVLRLLDSVANHMHIDELGLADDQQQWLNEALARPQGMILVTGPTGSGKTVTLYSGIRRLNLVERNICTAEDPVEIKVAGINQLNVQPRIGLDFAQALRAFLRQDPDVVMVGEIRDRETAEIAIKAAQTGHLVLSSLHTNSAADTLSRLSNMGVAPFNVASAISLIIAQRLARRLCPHCRQPAEIPHDTLAEAGIDNSRLGEAVLYEPHGCPRCHDGYRGRVGLFEVVPVSPRMRQCILEHASTAEMDDLARSEGHRNLWQSGLDLVLAGITSLSELYRVAQPPTSRGDSVTGGGQ</sequence>
<keyword evidence="3" id="KW-0963">Cytoplasm</keyword>
<dbReference type="Proteomes" id="UP000321726">
    <property type="component" value="Unassembled WGS sequence"/>
</dbReference>
<reference evidence="8 9" key="1">
    <citation type="submission" date="2016-11" db="EMBL/GenBank/DDBJ databases">
        <authorList>
            <person name="Jaros S."/>
            <person name="Januszkiewicz K."/>
            <person name="Wedrychowicz H."/>
        </authorList>
    </citation>
    <scope>NUCLEOTIDE SEQUENCE [LARGE SCALE GENOMIC DNA]</scope>
    <source>
        <strain evidence="8 9">DSM 4740</strain>
    </source>
</reference>
<evidence type="ECO:0000313" key="8">
    <source>
        <dbReference type="EMBL" id="SHM82494.1"/>
    </source>
</evidence>
<dbReference type="GO" id="GO:0005524">
    <property type="term" value="F:ATP binding"/>
    <property type="evidence" value="ECO:0007669"/>
    <property type="project" value="UniProtKB-KW"/>
</dbReference>
<dbReference type="InterPro" id="IPR007831">
    <property type="entry name" value="T2SS_GspE_N"/>
</dbReference>
<comment type="similarity">
    <text evidence="2">Belongs to the GSP E family.</text>
</comment>
<proteinExistence type="inferred from homology"/>
<keyword evidence="4" id="KW-0547">Nucleotide-binding</keyword>
<reference evidence="7 10" key="2">
    <citation type="submission" date="2019-07" db="EMBL/GenBank/DDBJ databases">
        <title>Whole genome shotgun sequence of Halomonas cupida NBRC 102219.</title>
        <authorList>
            <person name="Hosoyama A."/>
            <person name="Uohara A."/>
            <person name="Ohji S."/>
            <person name="Ichikawa N."/>
        </authorList>
    </citation>
    <scope>NUCLEOTIDE SEQUENCE [LARGE SCALE GENOMIC DNA]</scope>
    <source>
        <strain evidence="7 10">NBRC 102219</strain>
    </source>
</reference>
<dbReference type="InterPro" id="IPR027417">
    <property type="entry name" value="P-loop_NTPase"/>
</dbReference>
<accession>A0A1M7LW75</accession>
<dbReference type="Gene3D" id="3.30.300.160">
    <property type="entry name" value="Type II secretion system, protein E, N-terminal domain"/>
    <property type="match status" value="1"/>
</dbReference>
<evidence type="ECO:0000313" key="10">
    <source>
        <dbReference type="Proteomes" id="UP000321726"/>
    </source>
</evidence>
<dbReference type="RefSeq" id="WP_073436950.1">
    <property type="nucleotide sequence ID" value="NZ_BJXU01000170.1"/>
</dbReference>
<keyword evidence="10" id="KW-1185">Reference proteome</keyword>
<dbReference type="FunFam" id="3.40.50.300:FF:000398">
    <property type="entry name" value="Type IV pilus assembly ATPase PilB"/>
    <property type="match status" value="1"/>
</dbReference>
<dbReference type="PROSITE" id="PS00662">
    <property type="entry name" value="T2SP_E"/>
    <property type="match status" value="1"/>
</dbReference>
<gene>
    <name evidence="7" type="ORF">HCU01_38160</name>
    <name evidence="8" type="ORF">SAMN05660971_03973</name>
</gene>
<dbReference type="NCBIfam" id="TIGR02538">
    <property type="entry name" value="type_IV_pilB"/>
    <property type="match status" value="1"/>
</dbReference>
<evidence type="ECO:0000256" key="2">
    <source>
        <dbReference type="ARBA" id="ARBA00006611"/>
    </source>
</evidence>
<dbReference type="EMBL" id="FRCA01000014">
    <property type="protein sequence ID" value="SHM82494.1"/>
    <property type="molecule type" value="Genomic_DNA"/>
</dbReference>
<dbReference type="Pfam" id="PF00437">
    <property type="entry name" value="T2SSE"/>
    <property type="match status" value="1"/>
</dbReference>
<dbReference type="SUPFAM" id="SSF52540">
    <property type="entry name" value="P-loop containing nucleoside triphosphate hydrolases"/>
    <property type="match status" value="1"/>
</dbReference>
<dbReference type="Pfam" id="PF05157">
    <property type="entry name" value="MshEN"/>
    <property type="match status" value="1"/>
</dbReference>
<evidence type="ECO:0000256" key="1">
    <source>
        <dbReference type="ARBA" id="ARBA00004496"/>
    </source>
</evidence>
<organism evidence="8 9">
    <name type="scientific">Halomonas cupida</name>
    <dbReference type="NCBI Taxonomy" id="44933"/>
    <lineage>
        <taxon>Bacteria</taxon>
        <taxon>Pseudomonadati</taxon>
        <taxon>Pseudomonadota</taxon>
        <taxon>Gammaproteobacteria</taxon>
        <taxon>Oceanospirillales</taxon>
        <taxon>Halomonadaceae</taxon>
        <taxon>Halomonas</taxon>
    </lineage>
</organism>
<dbReference type="OrthoDB" id="9776961at2"/>
<dbReference type="CDD" id="cd01129">
    <property type="entry name" value="PulE-GspE-like"/>
    <property type="match status" value="1"/>
</dbReference>
<evidence type="ECO:0000313" key="9">
    <source>
        <dbReference type="Proteomes" id="UP000184123"/>
    </source>
</evidence>
<evidence type="ECO:0000256" key="4">
    <source>
        <dbReference type="ARBA" id="ARBA00022741"/>
    </source>
</evidence>
<dbReference type="InterPro" id="IPR013374">
    <property type="entry name" value="ATPase_typ4_pilus-assembl_PilB"/>
</dbReference>
<dbReference type="SUPFAM" id="SSF160246">
    <property type="entry name" value="EspE N-terminal domain-like"/>
    <property type="match status" value="1"/>
</dbReference>
<dbReference type="GO" id="GO:0009297">
    <property type="term" value="P:pilus assembly"/>
    <property type="evidence" value="ECO:0007669"/>
    <property type="project" value="InterPro"/>
</dbReference>
<comment type="subcellular location">
    <subcellularLocation>
        <location evidence="1">Cytoplasm</location>
    </subcellularLocation>
</comment>
<evidence type="ECO:0000259" key="6">
    <source>
        <dbReference type="PROSITE" id="PS00662"/>
    </source>
</evidence>
<protein>
    <submittedName>
        <fullName evidence="8">Type IV pilus assembly protein PilB</fullName>
    </submittedName>
    <submittedName>
        <fullName evidence="7">Type IV-A pilus assembly ATPase PilB</fullName>
    </submittedName>
</protein>